<protein>
    <recommendedName>
        <fullName evidence="2">Retroviral polymerase SH3-like domain-containing protein</fullName>
    </recommendedName>
</protein>
<organism evidence="3 4">
    <name type="scientific">Peronospora effusa</name>
    <dbReference type="NCBI Taxonomy" id="542832"/>
    <lineage>
        <taxon>Eukaryota</taxon>
        <taxon>Sar</taxon>
        <taxon>Stramenopiles</taxon>
        <taxon>Oomycota</taxon>
        <taxon>Peronosporomycetes</taxon>
        <taxon>Peronosporales</taxon>
        <taxon>Peronosporaceae</taxon>
        <taxon>Peronospora</taxon>
    </lineage>
</organism>
<dbReference type="EMBL" id="QLLG01000039">
    <property type="protein sequence ID" value="RMX69063.1"/>
    <property type="molecule type" value="Genomic_DNA"/>
</dbReference>
<accession>A0A3M6VSF7</accession>
<gene>
    <name evidence="3" type="ORF">DD238_005577</name>
</gene>
<feature type="compositionally biased region" description="Basic and acidic residues" evidence="1">
    <location>
        <begin position="229"/>
        <end position="241"/>
    </location>
</feature>
<dbReference type="Pfam" id="PF25597">
    <property type="entry name" value="SH3_retrovirus"/>
    <property type="match status" value="1"/>
</dbReference>
<comment type="caution">
    <text evidence="3">The sequence shown here is derived from an EMBL/GenBank/DDBJ whole genome shotgun (WGS) entry which is preliminary data.</text>
</comment>
<dbReference type="VEuPathDB" id="FungiDB:DD237_006462"/>
<evidence type="ECO:0000313" key="4">
    <source>
        <dbReference type="Proteomes" id="UP000282087"/>
    </source>
</evidence>
<evidence type="ECO:0000313" key="3">
    <source>
        <dbReference type="EMBL" id="RMX69063.1"/>
    </source>
</evidence>
<name>A0A3M6VSF7_9STRA</name>
<dbReference type="VEuPathDB" id="FungiDB:DD237_006461"/>
<proteinExistence type="predicted"/>
<feature type="region of interest" description="Disordered" evidence="1">
    <location>
        <begin position="198"/>
        <end position="281"/>
    </location>
</feature>
<feature type="region of interest" description="Disordered" evidence="1">
    <location>
        <begin position="95"/>
        <end position="137"/>
    </location>
</feature>
<sequence>MMMNKKPNLHGIKKFGSLFYVHQANNPSRKKLDDNCRIGFLLGYLEGQAGFKAYFPADQVVQHVLDASINEDIVYGDRYHEGYAVAVSDWLSRTSTDDENGASMEVDSNDESIASDEDSMEVDSNGDSIESDDDSIASDCESIPIDYESESSAIESSPKFELVDVDSVETKIDIPVIRDTLDLSNQSPMCVNASDNAIQEHHTSKPSSLESETTHDTETDVDSQSAAENCDKVSCDYRSETSDTSNIENEDENVHADTELPTTSKDTVHLREGATTSESSNDLMDTCMIPEIITGERRKVLDAELEDVQEIKRRRDNKGSPQKMVLRQSTERRYPSWLEGDLVNAALHENSESLTANHRWRANETKIPKSFTEAMKTPQKHEWYNGMKNEVNAMFSKEVLVPVDETEASAKANKLGLMWRFQVKTDDQEFITRFRPRLVGLGNHQQPGIDYVESF</sequence>
<dbReference type="STRING" id="542832.A0A3M6VSF7"/>
<evidence type="ECO:0000259" key="2">
    <source>
        <dbReference type="Pfam" id="PF25597"/>
    </source>
</evidence>
<reference evidence="3 4" key="1">
    <citation type="submission" date="2018-06" db="EMBL/GenBank/DDBJ databases">
        <title>Comparative genomics of downy mildews reveals potential adaptations to biotrophy.</title>
        <authorList>
            <person name="Fletcher K."/>
            <person name="Klosterman S.J."/>
            <person name="Derevnina L."/>
            <person name="Martin F."/>
            <person name="Koike S."/>
            <person name="Reyes Chin-Wo S."/>
            <person name="Mou B."/>
            <person name="Michelmore R."/>
        </authorList>
    </citation>
    <scope>NUCLEOTIDE SEQUENCE [LARGE SCALE GENOMIC DNA]</scope>
    <source>
        <strain evidence="3 4">R14</strain>
    </source>
</reference>
<feature type="domain" description="Retroviral polymerase SH3-like" evidence="2">
    <location>
        <begin position="18"/>
        <end position="78"/>
    </location>
</feature>
<feature type="compositionally biased region" description="Acidic residues" evidence="1">
    <location>
        <begin position="107"/>
        <end position="121"/>
    </location>
</feature>
<dbReference type="AlphaFoldDB" id="A0A3M6VSF7"/>
<dbReference type="Proteomes" id="UP000282087">
    <property type="component" value="Unassembled WGS sequence"/>
</dbReference>
<dbReference type="InterPro" id="IPR057670">
    <property type="entry name" value="SH3_retrovirus"/>
</dbReference>
<evidence type="ECO:0000256" key="1">
    <source>
        <dbReference type="SAM" id="MobiDB-lite"/>
    </source>
</evidence>
<keyword evidence="4" id="KW-1185">Reference proteome</keyword>